<keyword evidence="5 7" id="KW-0472">Membrane</keyword>
<dbReference type="PANTHER" id="PTHR19444:SF13">
    <property type="entry name" value="PROTEIN UNC-93 HOMOLOG A"/>
    <property type="match status" value="1"/>
</dbReference>
<evidence type="ECO:0000256" key="1">
    <source>
        <dbReference type="ARBA" id="ARBA00004141"/>
    </source>
</evidence>
<feature type="transmembrane region" description="Helical" evidence="7">
    <location>
        <begin position="203"/>
        <end position="223"/>
    </location>
</feature>
<evidence type="ECO:0000256" key="3">
    <source>
        <dbReference type="ARBA" id="ARBA00022692"/>
    </source>
</evidence>
<name>A0AAD5AER4_SILAS</name>
<protein>
    <recommendedName>
        <fullName evidence="6">Protein unc-93 homolog A</fullName>
    </recommendedName>
</protein>
<evidence type="ECO:0000256" key="2">
    <source>
        <dbReference type="ARBA" id="ARBA00009172"/>
    </source>
</evidence>
<feature type="transmembrane region" description="Helical" evidence="7">
    <location>
        <begin position="40"/>
        <end position="58"/>
    </location>
</feature>
<proteinExistence type="inferred from homology"/>
<keyword evidence="3 7" id="KW-0812">Transmembrane</keyword>
<dbReference type="EMBL" id="MU556250">
    <property type="protein sequence ID" value="KAI5615093.1"/>
    <property type="molecule type" value="Genomic_DNA"/>
</dbReference>
<feature type="transmembrane region" description="Helical" evidence="7">
    <location>
        <begin position="393"/>
        <end position="411"/>
    </location>
</feature>
<evidence type="ECO:0000256" key="6">
    <source>
        <dbReference type="ARBA" id="ARBA00040854"/>
    </source>
</evidence>
<feature type="transmembrane region" description="Helical" evidence="7">
    <location>
        <begin position="138"/>
        <end position="161"/>
    </location>
</feature>
<dbReference type="InterPro" id="IPR036259">
    <property type="entry name" value="MFS_trans_sf"/>
</dbReference>
<keyword evidence="4 7" id="KW-1133">Transmembrane helix</keyword>
<feature type="non-terminal residue" evidence="8">
    <location>
        <position position="1"/>
    </location>
</feature>
<dbReference type="Proteomes" id="UP001205998">
    <property type="component" value="Unassembled WGS sequence"/>
</dbReference>
<feature type="transmembrane region" description="Helical" evidence="7">
    <location>
        <begin position="70"/>
        <end position="88"/>
    </location>
</feature>
<comment type="similarity">
    <text evidence="2">Belongs to the unc-93 family.</text>
</comment>
<dbReference type="AlphaFoldDB" id="A0AAD5AER4"/>
<comment type="subcellular location">
    <subcellularLocation>
        <location evidence="1">Membrane</location>
        <topology evidence="1">Multi-pass membrane protein</topology>
    </subcellularLocation>
</comment>
<accession>A0AAD5AER4</accession>
<evidence type="ECO:0000256" key="7">
    <source>
        <dbReference type="SAM" id="Phobius"/>
    </source>
</evidence>
<dbReference type="InterPro" id="IPR051951">
    <property type="entry name" value="UNC-93_regulatory"/>
</dbReference>
<reference evidence="8" key="1">
    <citation type="submission" date="2018-07" db="EMBL/GenBank/DDBJ databases">
        <title>Comparative genomics of catfishes provides insights into carnivory and benthic adaptation.</title>
        <authorList>
            <person name="Zhang Y."/>
            <person name="Wang D."/>
            <person name="Peng Z."/>
            <person name="Zheng S."/>
            <person name="Shao F."/>
            <person name="Tao W."/>
        </authorList>
    </citation>
    <scope>NUCLEOTIDE SEQUENCE</scope>
    <source>
        <strain evidence="8">Chongqing</strain>
    </source>
</reference>
<sequence>MISRNTKNVLVVSFGFLFLFTAYGGLQSLQSSLNAEEGMGVISLSVIYGTIILSSMFLPPIMIKNLGCKWTIFLCMACYISYSFGNLFPGWPSLIATSAILGLGGSPLWSAKCTYLTISGNLQAEKDNKKGQDIINQYFGMFFLIFQSSAVWGNLMSSLIFQQDTNIAEIPEERMQFCGAALCIENFTTTGNFTRPKQDLVNILMGCYIGVGVLAMFLVAVFLENIDVKEAKEFRNNKDNHFFGTFLATFRLLRDKRLIMLIPLTMYSGFEQSFLAGEYTKDFIYIYIIIYIEGCRLLPVPLLEEGVFQKLAVGLGVQLDSILNLKRPPKLIFDDTSPNQYSTLLASESDWSSLPFTNPATGPSIWPIKTHSHFITLYGILFPQHKEAAFANYRMWESLGFVIAFAYSTYICLSTKLYILISVLLLTMLTYLWVEYNEYKNPTPAVRHNKDVLD</sequence>
<gene>
    <name evidence="8" type="ORF">C0J50_3318</name>
</gene>
<dbReference type="Pfam" id="PF05978">
    <property type="entry name" value="UNC-93"/>
    <property type="match status" value="1"/>
</dbReference>
<keyword evidence="9" id="KW-1185">Reference proteome</keyword>
<organism evidence="8 9">
    <name type="scientific">Silurus asotus</name>
    <name type="common">Amur catfish</name>
    <name type="synonym">Parasilurus asotus</name>
    <dbReference type="NCBI Taxonomy" id="30991"/>
    <lineage>
        <taxon>Eukaryota</taxon>
        <taxon>Metazoa</taxon>
        <taxon>Chordata</taxon>
        <taxon>Craniata</taxon>
        <taxon>Vertebrata</taxon>
        <taxon>Euteleostomi</taxon>
        <taxon>Actinopterygii</taxon>
        <taxon>Neopterygii</taxon>
        <taxon>Teleostei</taxon>
        <taxon>Ostariophysi</taxon>
        <taxon>Siluriformes</taxon>
        <taxon>Siluridae</taxon>
        <taxon>Silurus</taxon>
    </lineage>
</organism>
<evidence type="ECO:0000256" key="4">
    <source>
        <dbReference type="ARBA" id="ARBA00022989"/>
    </source>
</evidence>
<dbReference type="PANTHER" id="PTHR19444">
    <property type="entry name" value="UNC-93 RELATED"/>
    <property type="match status" value="1"/>
</dbReference>
<dbReference type="GO" id="GO:0016020">
    <property type="term" value="C:membrane"/>
    <property type="evidence" value="ECO:0007669"/>
    <property type="project" value="UniProtKB-SubCell"/>
</dbReference>
<evidence type="ECO:0000256" key="5">
    <source>
        <dbReference type="ARBA" id="ARBA00023136"/>
    </source>
</evidence>
<dbReference type="SUPFAM" id="SSF103473">
    <property type="entry name" value="MFS general substrate transporter"/>
    <property type="match status" value="1"/>
</dbReference>
<evidence type="ECO:0000313" key="9">
    <source>
        <dbReference type="Proteomes" id="UP001205998"/>
    </source>
</evidence>
<feature type="transmembrane region" description="Helical" evidence="7">
    <location>
        <begin position="94"/>
        <end position="118"/>
    </location>
</feature>
<comment type="caution">
    <text evidence="8">The sequence shown here is derived from an EMBL/GenBank/DDBJ whole genome shotgun (WGS) entry which is preliminary data.</text>
</comment>
<dbReference type="InterPro" id="IPR010291">
    <property type="entry name" value="Ion_channel_UNC-93"/>
</dbReference>
<evidence type="ECO:0000313" key="8">
    <source>
        <dbReference type="EMBL" id="KAI5615093.1"/>
    </source>
</evidence>